<sequence length="78" mass="8544">MLNCARHSSRIEFHTARVSLGGFTPLILSFPPLAVVFYPSWASGSSFVLFRWPGATKLPLLRALAAVRLINWTSDGGL</sequence>
<evidence type="ECO:0000256" key="1">
    <source>
        <dbReference type="SAM" id="Phobius"/>
    </source>
</evidence>
<evidence type="ECO:0000313" key="2">
    <source>
        <dbReference type="EMBL" id="EPS29005.1"/>
    </source>
</evidence>
<reference evidence="2 3" key="1">
    <citation type="journal article" date="2013" name="PLoS ONE">
        <title>Genomic and secretomic analyses reveal unique features of the lignocellulolytic enzyme system of Penicillium decumbens.</title>
        <authorList>
            <person name="Liu G."/>
            <person name="Zhang L."/>
            <person name="Wei X."/>
            <person name="Zou G."/>
            <person name="Qin Y."/>
            <person name="Ma L."/>
            <person name="Li J."/>
            <person name="Zheng H."/>
            <person name="Wang S."/>
            <person name="Wang C."/>
            <person name="Xun L."/>
            <person name="Zhao G.-P."/>
            <person name="Zhou Z."/>
            <person name="Qu Y."/>
        </authorList>
    </citation>
    <scope>NUCLEOTIDE SEQUENCE [LARGE SCALE GENOMIC DNA]</scope>
    <source>
        <strain evidence="3">114-2 / CGMCC 5302</strain>
    </source>
</reference>
<keyword evidence="1" id="KW-1133">Transmembrane helix</keyword>
<dbReference type="EMBL" id="KB644411">
    <property type="protein sequence ID" value="EPS29005.1"/>
    <property type="molecule type" value="Genomic_DNA"/>
</dbReference>
<protein>
    <submittedName>
        <fullName evidence="2">Uncharacterized protein</fullName>
    </submittedName>
</protein>
<evidence type="ECO:0000313" key="3">
    <source>
        <dbReference type="Proteomes" id="UP000019376"/>
    </source>
</evidence>
<keyword evidence="1" id="KW-0812">Transmembrane</keyword>
<organism evidence="2 3">
    <name type="scientific">Penicillium oxalicum (strain 114-2 / CGMCC 5302)</name>
    <name type="common">Penicillium decumbens</name>
    <dbReference type="NCBI Taxonomy" id="933388"/>
    <lineage>
        <taxon>Eukaryota</taxon>
        <taxon>Fungi</taxon>
        <taxon>Dikarya</taxon>
        <taxon>Ascomycota</taxon>
        <taxon>Pezizomycotina</taxon>
        <taxon>Eurotiomycetes</taxon>
        <taxon>Eurotiomycetidae</taxon>
        <taxon>Eurotiales</taxon>
        <taxon>Aspergillaceae</taxon>
        <taxon>Penicillium</taxon>
    </lineage>
</organism>
<dbReference type="HOGENOM" id="CLU_2622786_0_0_1"/>
<name>S7ZEC0_PENO1</name>
<dbReference type="AlphaFoldDB" id="S7ZEC0"/>
<keyword evidence="3" id="KW-1185">Reference proteome</keyword>
<accession>S7ZEC0</accession>
<dbReference type="Proteomes" id="UP000019376">
    <property type="component" value="Unassembled WGS sequence"/>
</dbReference>
<proteinExistence type="predicted"/>
<gene>
    <name evidence="2" type="ORF">PDE_03951</name>
</gene>
<keyword evidence="1" id="KW-0472">Membrane</keyword>
<feature type="transmembrane region" description="Helical" evidence="1">
    <location>
        <begin position="20"/>
        <end position="41"/>
    </location>
</feature>